<evidence type="ECO:0000256" key="1">
    <source>
        <dbReference type="SAM" id="MobiDB-lite"/>
    </source>
</evidence>
<dbReference type="HOGENOM" id="CLU_072573_3_1_11"/>
<evidence type="ECO:0000313" key="5">
    <source>
        <dbReference type="Proteomes" id="UP000027178"/>
    </source>
</evidence>
<dbReference type="EMBL" id="JNBY01000094">
    <property type="protein sequence ID" value="KDN83915.1"/>
    <property type="molecule type" value="Genomic_DNA"/>
</dbReference>
<dbReference type="AlphaFoldDB" id="A0A066Z159"/>
<feature type="transmembrane region" description="Helical" evidence="2">
    <location>
        <begin position="31"/>
        <end position="52"/>
    </location>
</feature>
<dbReference type="eggNOG" id="COG0671">
    <property type="taxonomic scope" value="Bacteria"/>
</dbReference>
<dbReference type="PANTHER" id="PTHR14969">
    <property type="entry name" value="SPHINGOSINE-1-PHOSPHATE PHOSPHOHYDROLASE"/>
    <property type="match status" value="1"/>
</dbReference>
<feature type="transmembrane region" description="Helical" evidence="2">
    <location>
        <begin position="115"/>
        <end position="137"/>
    </location>
</feature>
<feature type="domain" description="Phosphatidic acid phosphatase type 2/haloperoxidase" evidence="3">
    <location>
        <begin position="113"/>
        <end position="228"/>
    </location>
</feature>
<dbReference type="SUPFAM" id="SSF48317">
    <property type="entry name" value="Acid phosphatase/Vanadium-dependent haloperoxidase"/>
    <property type="match status" value="1"/>
</dbReference>
<evidence type="ECO:0000259" key="3">
    <source>
        <dbReference type="SMART" id="SM00014"/>
    </source>
</evidence>
<gene>
    <name evidence="4" type="ORF">KCH_45640</name>
</gene>
<sequence>MHQSTDGPRAAGEPPDGARGSRRSPVQRRTLLRCAWIGPASVLLFAVLLVLVETGWPPLARLDQDCVAALHRYAVQHPVWTAAMQTLADLGAPWTMRALLAAAALWLWCVRARALAAWVVVQGLLGWAASAIGRAVIGRPRPSFADPVAVGSGAGFPSGHAIASAVACGVLLMLVWPRADRAVRAVAGTGAVLTVLGVGWTRLALGVHYPSDVLAGWAAAAAVLAAVTLAAEVWLPGRLGRDVRRLHWRQRPRVQRVLAPPLPAEPAGNHDPGRS</sequence>
<feature type="region of interest" description="Disordered" evidence="1">
    <location>
        <begin position="1"/>
        <end position="24"/>
    </location>
</feature>
<proteinExistence type="predicted"/>
<feature type="transmembrane region" description="Helical" evidence="2">
    <location>
        <begin position="90"/>
        <end position="108"/>
    </location>
</feature>
<accession>A0A066Z159</accession>
<dbReference type="Gene3D" id="1.20.144.10">
    <property type="entry name" value="Phosphatidic acid phosphatase type 2/haloperoxidase"/>
    <property type="match status" value="1"/>
</dbReference>
<dbReference type="Pfam" id="PF01569">
    <property type="entry name" value="PAP2"/>
    <property type="match status" value="1"/>
</dbReference>
<organism evidence="4 5">
    <name type="scientific">Kitasatospora cheerisanensis KCTC 2395</name>
    <dbReference type="NCBI Taxonomy" id="1348663"/>
    <lineage>
        <taxon>Bacteria</taxon>
        <taxon>Bacillati</taxon>
        <taxon>Actinomycetota</taxon>
        <taxon>Actinomycetes</taxon>
        <taxon>Kitasatosporales</taxon>
        <taxon>Streptomycetaceae</taxon>
        <taxon>Kitasatospora</taxon>
    </lineage>
</organism>
<dbReference type="CDD" id="cd03392">
    <property type="entry name" value="PAP2_like_2"/>
    <property type="match status" value="1"/>
</dbReference>
<feature type="transmembrane region" description="Helical" evidence="2">
    <location>
        <begin position="215"/>
        <end position="235"/>
    </location>
</feature>
<keyword evidence="2" id="KW-1133">Transmembrane helix</keyword>
<dbReference type="RefSeq" id="WP_051653307.1">
    <property type="nucleotide sequence ID" value="NZ_KK853997.1"/>
</dbReference>
<dbReference type="SMART" id="SM00014">
    <property type="entry name" value="acidPPc"/>
    <property type="match status" value="1"/>
</dbReference>
<keyword evidence="2" id="KW-0472">Membrane</keyword>
<dbReference type="InterPro" id="IPR000326">
    <property type="entry name" value="PAP2/HPO"/>
</dbReference>
<dbReference type="Proteomes" id="UP000027178">
    <property type="component" value="Unassembled WGS sequence"/>
</dbReference>
<name>A0A066Z159_9ACTN</name>
<dbReference type="PATRIC" id="fig|1348663.4.peg.4405"/>
<evidence type="ECO:0000313" key="4">
    <source>
        <dbReference type="EMBL" id="KDN83915.1"/>
    </source>
</evidence>
<evidence type="ECO:0000256" key="2">
    <source>
        <dbReference type="SAM" id="Phobius"/>
    </source>
</evidence>
<reference evidence="4 5" key="1">
    <citation type="submission" date="2014-05" db="EMBL/GenBank/DDBJ databases">
        <title>Draft Genome Sequence of Kitasatospora cheerisanensis KCTC 2395.</title>
        <authorList>
            <person name="Nam D.H."/>
        </authorList>
    </citation>
    <scope>NUCLEOTIDE SEQUENCE [LARGE SCALE GENOMIC DNA]</scope>
    <source>
        <strain evidence="4 5">KCTC 2395</strain>
    </source>
</reference>
<dbReference type="PANTHER" id="PTHR14969:SF13">
    <property type="entry name" value="AT30094P"/>
    <property type="match status" value="1"/>
</dbReference>
<feature type="transmembrane region" description="Helical" evidence="2">
    <location>
        <begin position="183"/>
        <end position="203"/>
    </location>
</feature>
<feature type="transmembrane region" description="Helical" evidence="2">
    <location>
        <begin position="157"/>
        <end position="176"/>
    </location>
</feature>
<comment type="caution">
    <text evidence="4">The sequence shown here is derived from an EMBL/GenBank/DDBJ whole genome shotgun (WGS) entry which is preliminary data.</text>
</comment>
<dbReference type="InterPro" id="IPR036938">
    <property type="entry name" value="PAP2/HPO_sf"/>
</dbReference>
<protein>
    <recommendedName>
        <fullName evidence="3">Phosphatidic acid phosphatase type 2/haloperoxidase domain-containing protein</fullName>
    </recommendedName>
</protein>
<keyword evidence="2" id="KW-0812">Transmembrane</keyword>
<keyword evidence="5" id="KW-1185">Reference proteome</keyword>